<evidence type="ECO:0000256" key="1">
    <source>
        <dbReference type="SAM" id="Phobius"/>
    </source>
</evidence>
<keyword evidence="1" id="KW-0472">Membrane</keyword>
<dbReference type="RefSeq" id="WP_183626626.1">
    <property type="nucleotide sequence ID" value="NZ_JACIDX010000010.1"/>
</dbReference>
<accession>A0A7W6CMY1</accession>
<dbReference type="EMBL" id="JACIDX010000010">
    <property type="protein sequence ID" value="MBB3955926.1"/>
    <property type="molecule type" value="Genomic_DNA"/>
</dbReference>
<dbReference type="AlphaFoldDB" id="A0A7W6CMY1"/>
<evidence type="ECO:0000313" key="3">
    <source>
        <dbReference type="Proteomes" id="UP000548867"/>
    </source>
</evidence>
<proteinExistence type="predicted"/>
<keyword evidence="3" id="KW-1185">Reference proteome</keyword>
<evidence type="ECO:0008006" key="4">
    <source>
        <dbReference type="Google" id="ProtNLM"/>
    </source>
</evidence>
<dbReference type="Proteomes" id="UP000548867">
    <property type="component" value="Unassembled WGS sequence"/>
</dbReference>
<feature type="transmembrane region" description="Helical" evidence="1">
    <location>
        <begin position="49"/>
        <end position="69"/>
    </location>
</feature>
<dbReference type="Pfam" id="PF25612">
    <property type="entry name" value="DUF7940"/>
    <property type="match status" value="1"/>
</dbReference>
<keyword evidence="1" id="KW-1133">Transmembrane helix</keyword>
<dbReference type="InterPro" id="IPR057700">
    <property type="entry name" value="DUF7940"/>
</dbReference>
<name>A0A7W6CMY1_9SPHN</name>
<gene>
    <name evidence="2" type="ORF">GGR38_002882</name>
</gene>
<keyword evidence="1" id="KW-0812">Transmembrane</keyword>
<evidence type="ECO:0000313" key="2">
    <source>
        <dbReference type="EMBL" id="MBB3955926.1"/>
    </source>
</evidence>
<sequence>MTLVDDARQAWRWWSVRMAALAGVLAGALVAQPQILTSLVAYVPERWRPLTSALAGLAVFAAPTALRLLQQGSKPDGNAA</sequence>
<protein>
    <recommendedName>
        <fullName evidence="4">Holin</fullName>
    </recommendedName>
</protein>
<reference evidence="2 3" key="1">
    <citation type="submission" date="2020-08" db="EMBL/GenBank/DDBJ databases">
        <title>Genomic Encyclopedia of Type Strains, Phase IV (KMG-IV): sequencing the most valuable type-strain genomes for metagenomic binning, comparative biology and taxonomic classification.</title>
        <authorList>
            <person name="Goeker M."/>
        </authorList>
    </citation>
    <scope>NUCLEOTIDE SEQUENCE [LARGE SCALE GENOMIC DNA]</scope>
    <source>
        <strain evidence="2 3">DSM 27057</strain>
    </source>
</reference>
<comment type="caution">
    <text evidence="2">The sequence shown here is derived from an EMBL/GenBank/DDBJ whole genome shotgun (WGS) entry which is preliminary data.</text>
</comment>
<organism evidence="2 3">
    <name type="scientific">Novosphingobium sediminicola</name>
    <dbReference type="NCBI Taxonomy" id="563162"/>
    <lineage>
        <taxon>Bacteria</taxon>
        <taxon>Pseudomonadati</taxon>
        <taxon>Pseudomonadota</taxon>
        <taxon>Alphaproteobacteria</taxon>
        <taxon>Sphingomonadales</taxon>
        <taxon>Sphingomonadaceae</taxon>
        <taxon>Novosphingobium</taxon>
    </lineage>
</organism>